<name>A0AA86R1K5_9EUKA</name>
<comment type="caution">
    <text evidence="1">The sequence shown here is derived from an EMBL/GenBank/DDBJ whole genome shotgun (WGS) entry which is preliminary data.</text>
</comment>
<dbReference type="AlphaFoldDB" id="A0AA86R1K5"/>
<evidence type="ECO:0000313" key="3">
    <source>
        <dbReference type="Proteomes" id="UP001642409"/>
    </source>
</evidence>
<evidence type="ECO:0000313" key="1">
    <source>
        <dbReference type="EMBL" id="CAI9965301.1"/>
    </source>
</evidence>
<sequence length="131" mass="15427">MDMNKSQLFSINTKIDNYTNRGTYQYQKSSVSSNQIGQICKVSDTKVLDAFLDFELSESSDEFQPVPVVELSQNNKLKKYFGYLNDDVTEQRRLFERWNAKIGQMEYLAEQYQKCMHKQALQVEKFKDLVK</sequence>
<dbReference type="Proteomes" id="UP001642409">
    <property type="component" value="Unassembled WGS sequence"/>
</dbReference>
<reference evidence="1" key="1">
    <citation type="submission" date="2023-06" db="EMBL/GenBank/DDBJ databases">
        <authorList>
            <person name="Kurt Z."/>
        </authorList>
    </citation>
    <scope>NUCLEOTIDE SEQUENCE</scope>
</reference>
<keyword evidence="3" id="KW-1185">Reference proteome</keyword>
<protein>
    <submittedName>
        <fullName evidence="2">Hypothetical_protein</fullName>
    </submittedName>
</protein>
<proteinExistence type="predicted"/>
<dbReference type="EMBL" id="CAXDID020000027">
    <property type="protein sequence ID" value="CAL5991720.1"/>
    <property type="molecule type" value="Genomic_DNA"/>
</dbReference>
<evidence type="ECO:0000313" key="2">
    <source>
        <dbReference type="EMBL" id="CAL5991720.1"/>
    </source>
</evidence>
<dbReference type="EMBL" id="CATOUU010000985">
    <property type="protein sequence ID" value="CAI9965301.1"/>
    <property type="molecule type" value="Genomic_DNA"/>
</dbReference>
<organism evidence="1">
    <name type="scientific">Hexamita inflata</name>
    <dbReference type="NCBI Taxonomy" id="28002"/>
    <lineage>
        <taxon>Eukaryota</taxon>
        <taxon>Metamonada</taxon>
        <taxon>Diplomonadida</taxon>
        <taxon>Hexamitidae</taxon>
        <taxon>Hexamitinae</taxon>
        <taxon>Hexamita</taxon>
    </lineage>
</organism>
<accession>A0AA86R1K5</accession>
<reference evidence="2 3" key="2">
    <citation type="submission" date="2024-07" db="EMBL/GenBank/DDBJ databases">
        <authorList>
            <person name="Akdeniz Z."/>
        </authorList>
    </citation>
    <scope>NUCLEOTIDE SEQUENCE [LARGE SCALE GENOMIC DNA]</scope>
</reference>
<gene>
    <name evidence="2" type="ORF">HINF_LOCUS12238</name>
    <name evidence="1" type="ORF">HINF_LOCUS52946</name>
</gene>